<sequence length="120" mass="14075">ENIWEFVDFIDKRKSWDKGRYAIYLKSFVNDEGETGLSNASEEDMIIYTNLGIDEELNDIFIKVRKGRILYGKKIIESYHDRGNDELVNRALKEFGTEEMPFKRFLPNAAFLLLCNLQSL</sequence>
<feature type="non-terminal residue" evidence="1">
    <location>
        <position position="1"/>
    </location>
</feature>
<name>A0A2J6WEL7_9BACT</name>
<organism evidence="1 2">
    <name type="scientific">Caldisericum exile</name>
    <dbReference type="NCBI Taxonomy" id="693075"/>
    <lineage>
        <taxon>Bacteria</taxon>
        <taxon>Pseudomonadati</taxon>
        <taxon>Caldisericota/Cryosericota group</taxon>
        <taxon>Caldisericota</taxon>
        <taxon>Caldisericia</taxon>
        <taxon>Caldisericales</taxon>
        <taxon>Caldisericaceae</taxon>
        <taxon>Caldisericum</taxon>
    </lineage>
</organism>
<accession>A0A2J6WEL7</accession>
<protein>
    <submittedName>
        <fullName evidence="1">Uncharacterized protein</fullName>
    </submittedName>
</protein>
<dbReference type="EMBL" id="PNIL01000040">
    <property type="protein sequence ID" value="PMP67630.1"/>
    <property type="molecule type" value="Genomic_DNA"/>
</dbReference>
<evidence type="ECO:0000313" key="2">
    <source>
        <dbReference type="Proteomes" id="UP000237040"/>
    </source>
</evidence>
<gene>
    <name evidence="1" type="ORF">C0189_02685</name>
</gene>
<dbReference type="AlphaFoldDB" id="A0A2J6WEL7"/>
<evidence type="ECO:0000313" key="1">
    <source>
        <dbReference type="EMBL" id="PMP67630.1"/>
    </source>
</evidence>
<proteinExistence type="predicted"/>
<comment type="caution">
    <text evidence="1">The sequence shown here is derived from an EMBL/GenBank/DDBJ whole genome shotgun (WGS) entry which is preliminary data.</text>
</comment>
<dbReference type="Proteomes" id="UP000237040">
    <property type="component" value="Unassembled WGS sequence"/>
</dbReference>
<reference evidence="1 2" key="1">
    <citation type="submission" date="2018-01" db="EMBL/GenBank/DDBJ databases">
        <title>Metagenomic assembled genomes from two thermal pools in the Uzon Caldera, Kamchatka, Russia.</title>
        <authorList>
            <person name="Wilkins L."/>
            <person name="Ettinger C."/>
        </authorList>
    </citation>
    <scope>NUCLEOTIDE SEQUENCE [LARGE SCALE GENOMIC DNA]</scope>
    <source>
        <strain evidence="1">ZAV-07</strain>
    </source>
</reference>